<proteinExistence type="predicted"/>
<dbReference type="Pfam" id="PF22282">
    <property type="entry name" value="CydS"/>
    <property type="match status" value="1"/>
</dbReference>
<name>A0A1H2RJD0_9BACI</name>
<evidence type="ECO:0000313" key="3">
    <source>
        <dbReference type="Proteomes" id="UP000199488"/>
    </source>
</evidence>
<dbReference type="InterPro" id="IPR054381">
    <property type="entry name" value="CydS"/>
</dbReference>
<keyword evidence="1" id="KW-0812">Transmembrane</keyword>
<dbReference type="EMBL" id="FNNC01000001">
    <property type="protein sequence ID" value="SDW19348.1"/>
    <property type="molecule type" value="Genomic_DNA"/>
</dbReference>
<keyword evidence="1" id="KW-1133">Transmembrane helix</keyword>
<evidence type="ECO:0000256" key="1">
    <source>
        <dbReference type="SAM" id="Phobius"/>
    </source>
</evidence>
<keyword evidence="1" id="KW-0472">Membrane</keyword>
<dbReference type="RefSeq" id="WP_425433779.1">
    <property type="nucleotide sequence ID" value="NZ_FNNC01000001.1"/>
</dbReference>
<sequence length="35" mass="3948">MEFFLVMIAPHLILAAAVLGVFAWFGRRPASEEKE</sequence>
<dbReference type="AlphaFoldDB" id="A0A1H2RJD0"/>
<keyword evidence="3" id="KW-1185">Reference proteome</keyword>
<gene>
    <name evidence="2" type="ORF">SAMN05421781_0793</name>
</gene>
<reference evidence="2 3" key="1">
    <citation type="submission" date="2016-10" db="EMBL/GenBank/DDBJ databases">
        <authorList>
            <person name="de Groot N.N."/>
        </authorList>
    </citation>
    <scope>NUCLEOTIDE SEQUENCE [LARGE SCALE GENOMIC DNA]</scope>
    <source>
        <strain evidence="2 3">DSM 23126</strain>
    </source>
</reference>
<dbReference type="STRING" id="1122204.SAMN05421781_0793"/>
<protein>
    <submittedName>
        <fullName evidence="2">Uncharacterized protein</fullName>
    </submittedName>
</protein>
<organism evidence="2 3">
    <name type="scientific">Marinococcus luteus</name>
    <dbReference type="NCBI Taxonomy" id="1122204"/>
    <lineage>
        <taxon>Bacteria</taxon>
        <taxon>Bacillati</taxon>
        <taxon>Bacillota</taxon>
        <taxon>Bacilli</taxon>
        <taxon>Bacillales</taxon>
        <taxon>Bacillaceae</taxon>
        <taxon>Marinococcus</taxon>
    </lineage>
</organism>
<dbReference type="Proteomes" id="UP000199488">
    <property type="component" value="Unassembled WGS sequence"/>
</dbReference>
<accession>A0A1H2RJD0</accession>
<evidence type="ECO:0000313" key="2">
    <source>
        <dbReference type="EMBL" id="SDW19348.1"/>
    </source>
</evidence>
<feature type="transmembrane region" description="Helical" evidence="1">
    <location>
        <begin position="6"/>
        <end position="25"/>
    </location>
</feature>